<dbReference type="RefSeq" id="WP_256944132.1">
    <property type="nucleotide sequence ID" value="NZ_JANHNZ010000001.1"/>
</dbReference>
<comment type="function">
    <text evidence="7">Involved in DNA repair and RecF pathway recombination.</text>
</comment>
<dbReference type="PANTHER" id="PTHR33991">
    <property type="entry name" value="DNA REPAIR PROTEIN RECO"/>
    <property type="match status" value="1"/>
</dbReference>
<evidence type="ECO:0000256" key="6">
    <source>
        <dbReference type="ARBA" id="ARBA00033409"/>
    </source>
</evidence>
<proteinExistence type="inferred from homology"/>
<dbReference type="InterPro" id="IPR022572">
    <property type="entry name" value="DNA_rep/recomb_RecO_N"/>
</dbReference>
<keyword evidence="5 7" id="KW-0234">DNA repair</keyword>
<dbReference type="Gene3D" id="1.20.1440.120">
    <property type="entry name" value="Recombination protein O, C-terminal domain"/>
    <property type="match status" value="1"/>
</dbReference>
<keyword evidence="4 7" id="KW-0233">DNA recombination</keyword>
<dbReference type="Pfam" id="PF02565">
    <property type="entry name" value="RecO_C"/>
    <property type="match status" value="1"/>
</dbReference>
<gene>
    <name evidence="7 9" type="primary">recO</name>
    <name evidence="9" type="ORF">NPA36_00340</name>
</gene>
<protein>
    <recommendedName>
        <fullName evidence="2 7">DNA repair protein RecO</fullName>
    </recommendedName>
    <alternativeName>
        <fullName evidence="6 7">Recombination protein O</fullName>
    </alternativeName>
</protein>
<dbReference type="InterPro" id="IPR012340">
    <property type="entry name" value="NA-bd_OB-fold"/>
</dbReference>
<accession>A0ABT1WLR3</accession>
<evidence type="ECO:0000256" key="2">
    <source>
        <dbReference type="ARBA" id="ARBA00021310"/>
    </source>
</evidence>
<dbReference type="InterPro" id="IPR042242">
    <property type="entry name" value="RecO_C"/>
</dbReference>
<dbReference type="SUPFAM" id="SSF57863">
    <property type="entry name" value="ArfGap/RecO-like zinc finger"/>
    <property type="match status" value="1"/>
</dbReference>
<evidence type="ECO:0000256" key="7">
    <source>
        <dbReference type="HAMAP-Rule" id="MF_00201"/>
    </source>
</evidence>
<evidence type="ECO:0000256" key="1">
    <source>
        <dbReference type="ARBA" id="ARBA00007452"/>
    </source>
</evidence>
<dbReference type="NCBIfam" id="TIGR00613">
    <property type="entry name" value="reco"/>
    <property type="match status" value="1"/>
</dbReference>
<dbReference type="Pfam" id="PF11967">
    <property type="entry name" value="RecO_N"/>
    <property type="match status" value="1"/>
</dbReference>
<dbReference type="Gene3D" id="2.40.50.140">
    <property type="entry name" value="Nucleic acid-binding proteins"/>
    <property type="match status" value="1"/>
</dbReference>
<evidence type="ECO:0000259" key="8">
    <source>
        <dbReference type="Pfam" id="PF11967"/>
    </source>
</evidence>
<evidence type="ECO:0000256" key="3">
    <source>
        <dbReference type="ARBA" id="ARBA00022763"/>
    </source>
</evidence>
<evidence type="ECO:0000313" key="9">
    <source>
        <dbReference type="EMBL" id="MCQ9209015.1"/>
    </source>
</evidence>
<dbReference type="InterPro" id="IPR003717">
    <property type="entry name" value="RecO"/>
</dbReference>
<evidence type="ECO:0000313" key="10">
    <source>
        <dbReference type="Proteomes" id="UP001059480"/>
    </source>
</evidence>
<organism evidence="9 10">
    <name type="scientific">Granulicatella seriolae</name>
    <dbReference type="NCBI Taxonomy" id="2967226"/>
    <lineage>
        <taxon>Bacteria</taxon>
        <taxon>Bacillati</taxon>
        <taxon>Bacillota</taxon>
        <taxon>Bacilli</taxon>
        <taxon>Lactobacillales</taxon>
        <taxon>Carnobacteriaceae</taxon>
        <taxon>Granulicatella</taxon>
    </lineage>
</organism>
<keyword evidence="10" id="KW-1185">Reference proteome</keyword>
<name>A0ABT1WLR3_9LACT</name>
<dbReference type="InterPro" id="IPR037278">
    <property type="entry name" value="ARFGAP/RecO"/>
</dbReference>
<dbReference type="Proteomes" id="UP001059480">
    <property type="component" value="Unassembled WGS sequence"/>
</dbReference>
<dbReference type="EMBL" id="JANHNZ010000001">
    <property type="protein sequence ID" value="MCQ9209015.1"/>
    <property type="molecule type" value="Genomic_DNA"/>
</dbReference>
<reference evidence="9" key="2">
    <citation type="journal article" date="2023" name="Curr. Microbiol.">
        <title>Granulicatella seriolae sp. nov., a Novel Facultative Anaerobe Isolated from Yellowtail Marine Fish.</title>
        <authorList>
            <person name="Lee M."/>
            <person name="Choi Y.J."/>
            <person name="Farooq A."/>
            <person name="Jeong J.B."/>
            <person name="Jung M.Y."/>
        </authorList>
    </citation>
    <scope>NUCLEOTIDE SEQUENCE</scope>
    <source>
        <strain evidence="9">S8</strain>
    </source>
</reference>
<evidence type="ECO:0000256" key="4">
    <source>
        <dbReference type="ARBA" id="ARBA00023172"/>
    </source>
</evidence>
<reference evidence="9" key="1">
    <citation type="submission" date="2022-07" db="EMBL/GenBank/DDBJ databases">
        <authorList>
            <person name="Jung M.-Y."/>
            <person name="Lee M."/>
        </authorList>
    </citation>
    <scope>NUCLEOTIDE SEQUENCE</scope>
    <source>
        <strain evidence="9">S8</strain>
    </source>
</reference>
<comment type="similarity">
    <text evidence="1 7">Belongs to the RecO family.</text>
</comment>
<evidence type="ECO:0000256" key="5">
    <source>
        <dbReference type="ARBA" id="ARBA00023204"/>
    </source>
</evidence>
<comment type="caution">
    <text evidence="9">The sequence shown here is derived from an EMBL/GenBank/DDBJ whole genome shotgun (WGS) entry which is preliminary data.</text>
</comment>
<reference evidence="9" key="3">
    <citation type="journal article" date="2023" name="Microbiol. Resour. Announc.">
        <title>Draft Genome Sequence of Granulicatella sp. Strain S8, Isolated from a Marine Fish, Seriola quinqueradiata.</title>
        <authorList>
            <person name="Lee M."/>
            <person name="Farooq A."/>
            <person name="Jeong J.B."/>
            <person name="Jung M.Y."/>
        </authorList>
    </citation>
    <scope>NUCLEOTIDE SEQUENCE</scope>
    <source>
        <strain evidence="9">S8</strain>
    </source>
</reference>
<dbReference type="SUPFAM" id="SSF50249">
    <property type="entry name" value="Nucleic acid-binding proteins"/>
    <property type="match status" value="1"/>
</dbReference>
<sequence>MAYYEEFQGIVLSNRSHREKDGLVKIFSLQHGKTMFFIKNSKQANHPLAQALIPFTKGIFLGHINEKGLSFLKDARDLGHLSIALDDIDANAYTTYMTHLVDAVIDDRVPVPSLFELYSACLTAIQEGKNPQLITHLFELQLLPLFGTYLQLQECVLCQSEQEPFDFSMVKHGVLCQRHWQDDPHRLHIAPKALHIAKLLVRIKPNQIGELRISPETMSELKRLVDAIYEEFVGIHLKSKQFIDQMSNWSQELVKRRQEPN</sequence>
<dbReference type="PANTHER" id="PTHR33991:SF1">
    <property type="entry name" value="DNA REPAIR PROTEIN RECO"/>
    <property type="match status" value="1"/>
</dbReference>
<keyword evidence="3 7" id="KW-0227">DNA damage</keyword>
<feature type="domain" description="DNA replication/recombination mediator RecO N-terminal" evidence="8">
    <location>
        <begin position="6"/>
        <end position="76"/>
    </location>
</feature>
<dbReference type="HAMAP" id="MF_00201">
    <property type="entry name" value="RecO"/>
    <property type="match status" value="1"/>
</dbReference>